<keyword evidence="1" id="KW-1003">Cell membrane</keyword>
<dbReference type="InterPro" id="IPR050490">
    <property type="entry name" value="Bact_solute-bd_prot1"/>
</dbReference>
<evidence type="ECO:0000313" key="7">
    <source>
        <dbReference type="Proteomes" id="UP000621560"/>
    </source>
</evidence>
<proteinExistence type="predicted"/>
<evidence type="ECO:0000256" key="1">
    <source>
        <dbReference type="ARBA" id="ARBA00022475"/>
    </source>
</evidence>
<accession>A0A927GRI4</accession>
<keyword evidence="3" id="KW-0472">Membrane</keyword>
<keyword evidence="2" id="KW-0732">Signal</keyword>
<dbReference type="Gene3D" id="3.40.190.10">
    <property type="entry name" value="Periplasmic binding protein-like II"/>
    <property type="match status" value="2"/>
</dbReference>
<name>A0A927GRI4_9BACL</name>
<protein>
    <submittedName>
        <fullName evidence="6">Extracellular solute-binding protein</fullName>
    </submittedName>
</protein>
<gene>
    <name evidence="6" type="ORF">IDH44_07395</name>
</gene>
<keyword evidence="4" id="KW-0564">Palmitate</keyword>
<organism evidence="6 7">
    <name type="scientific">Paenibacillus sabuli</name>
    <dbReference type="NCBI Taxonomy" id="2772509"/>
    <lineage>
        <taxon>Bacteria</taxon>
        <taxon>Bacillati</taxon>
        <taxon>Bacillota</taxon>
        <taxon>Bacilli</taxon>
        <taxon>Bacillales</taxon>
        <taxon>Paenibacillaceae</taxon>
        <taxon>Paenibacillus</taxon>
    </lineage>
</organism>
<dbReference type="Pfam" id="PF01547">
    <property type="entry name" value="SBP_bac_1"/>
    <property type="match status" value="1"/>
</dbReference>
<evidence type="ECO:0000256" key="4">
    <source>
        <dbReference type="ARBA" id="ARBA00023139"/>
    </source>
</evidence>
<dbReference type="RefSeq" id="WP_190916193.1">
    <property type="nucleotide sequence ID" value="NZ_JACXIZ010000013.1"/>
</dbReference>
<evidence type="ECO:0000256" key="5">
    <source>
        <dbReference type="ARBA" id="ARBA00023288"/>
    </source>
</evidence>
<sequence>MNNGAIRKKGQGRTASGTRRRTGAGLLALAVGAGLLAGCAAESESGGARQEEGPTKITMLLPYFSTEAPKENPIIEELEALTDTELDITWVPNAAYKDKLSVSLSSNDLKQVSVINNLDGGIYAPAITSGVQAGAFWEIGPYLADYPNLSTRLNKDVLQNATHDGKNYALYRPRVLARGGVLFRKDWLEAVGLEEPKTIDDLYQVIRAFAEEDPDGNGKRDTYGLISRKGMADLDMLAGFYGAGNGYSEEDGKLVPSFMSEAYLDALRFYKRLYDEQLMNPDFAVTEGNQSKELLAGGKGGLVISTAIDDVVAGDASAKETNPDAALDVVSRIQGPAGERIMASPGYNGIFMFPKTAIKSEEQLRDILAFFDKMFEPESANLLIWGIEGEHYHLEDGKVAFTEEEQERRLKDKDPIPQLSIIQEQDSELKAEYAPLLQKVKTMFADNEPIAVSNPALSIQSPTLSEKSGELEKIVADAKVKFILGEIDEEGWRAELEKWEQAGGAQALEEINAEYARRQQQ</sequence>
<evidence type="ECO:0000256" key="2">
    <source>
        <dbReference type="ARBA" id="ARBA00022729"/>
    </source>
</evidence>
<keyword evidence="5" id="KW-0449">Lipoprotein</keyword>
<evidence type="ECO:0000313" key="6">
    <source>
        <dbReference type="EMBL" id="MBD2845010.1"/>
    </source>
</evidence>
<dbReference type="SUPFAM" id="SSF53850">
    <property type="entry name" value="Periplasmic binding protein-like II"/>
    <property type="match status" value="1"/>
</dbReference>
<dbReference type="PANTHER" id="PTHR43649:SF33">
    <property type="entry name" value="POLYGALACTURONAN_RHAMNOGALACTURONAN-BINDING PROTEIN YTCQ"/>
    <property type="match status" value="1"/>
</dbReference>
<dbReference type="PANTHER" id="PTHR43649">
    <property type="entry name" value="ARABINOSE-BINDING PROTEIN-RELATED"/>
    <property type="match status" value="1"/>
</dbReference>
<reference evidence="6" key="1">
    <citation type="submission" date="2020-09" db="EMBL/GenBank/DDBJ databases">
        <title>A novel bacterium of genus Paenibacillus, isolated from South China Sea.</title>
        <authorList>
            <person name="Huang H."/>
            <person name="Mo K."/>
            <person name="Hu Y."/>
        </authorList>
    </citation>
    <scope>NUCLEOTIDE SEQUENCE</scope>
    <source>
        <strain evidence="6">IB182496</strain>
    </source>
</reference>
<comment type="caution">
    <text evidence="6">The sequence shown here is derived from an EMBL/GenBank/DDBJ whole genome shotgun (WGS) entry which is preliminary data.</text>
</comment>
<dbReference type="EMBL" id="JACXIZ010000013">
    <property type="protein sequence ID" value="MBD2845010.1"/>
    <property type="molecule type" value="Genomic_DNA"/>
</dbReference>
<dbReference type="CDD" id="cd13580">
    <property type="entry name" value="PBP2_AlgQ_like_1"/>
    <property type="match status" value="1"/>
</dbReference>
<dbReference type="Proteomes" id="UP000621560">
    <property type="component" value="Unassembled WGS sequence"/>
</dbReference>
<evidence type="ECO:0000256" key="3">
    <source>
        <dbReference type="ARBA" id="ARBA00023136"/>
    </source>
</evidence>
<dbReference type="InterPro" id="IPR006059">
    <property type="entry name" value="SBP"/>
</dbReference>
<keyword evidence="7" id="KW-1185">Reference proteome</keyword>
<dbReference type="AlphaFoldDB" id="A0A927GRI4"/>